<feature type="signal peptide" evidence="5">
    <location>
        <begin position="1"/>
        <end position="19"/>
    </location>
</feature>
<dbReference type="EMBL" id="MTEJ01000005">
    <property type="protein sequence ID" value="OQX16369.1"/>
    <property type="molecule type" value="Genomic_DNA"/>
</dbReference>
<dbReference type="Gene3D" id="3.40.30.10">
    <property type="entry name" value="Glutaredoxin"/>
    <property type="match status" value="1"/>
</dbReference>
<feature type="binding site" evidence="3">
    <location>
        <position position="97"/>
    </location>
    <ligand>
        <name>Cu cation</name>
        <dbReference type="ChEBI" id="CHEBI:23378"/>
    </ligand>
</feature>
<dbReference type="FunFam" id="3.40.30.10:FF:000013">
    <property type="entry name" value="Blast:Protein SCO1 homolog, mitochondrial"/>
    <property type="match status" value="1"/>
</dbReference>
<dbReference type="InterPro" id="IPR013766">
    <property type="entry name" value="Thioredoxin_domain"/>
</dbReference>
<dbReference type="PANTHER" id="PTHR12151:SF25">
    <property type="entry name" value="LINALOOL DEHYDRATASE_ISOMERASE DOMAIN-CONTAINING PROTEIN"/>
    <property type="match status" value="1"/>
</dbReference>
<dbReference type="PROSITE" id="PS51352">
    <property type="entry name" value="THIOREDOXIN_2"/>
    <property type="match status" value="1"/>
</dbReference>
<evidence type="ECO:0000256" key="1">
    <source>
        <dbReference type="ARBA" id="ARBA00010996"/>
    </source>
</evidence>
<dbReference type="PANTHER" id="PTHR12151">
    <property type="entry name" value="ELECTRON TRANSPORT PROTIN SCO1/SENC FAMILY MEMBER"/>
    <property type="match status" value="1"/>
</dbReference>
<protein>
    <recommendedName>
        <fullName evidence="6">Thioredoxin domain-containing protein</fullName>
    </recommendedName>
</protein>
<feature type="domain" description="Thioredoxin" evidence="6">
    <location>
        <begin position="47"/>
        <end position="224"/>
    </location>
</feature>
<dbReference type="GO" id="GO:0046872">
    <property type="term" value="F:metal ion binding"/>
    <property type="evidence" value="ECO:0007669"/>
    <property type="project" value="UniProtKB-KW"/>
</dbReference>
<evidence type="ECO:0000256" key="5">
    <source>
        <dbReference type="SAM" id="SignalP"/>
    </source>
</evidence>
<gene>
    <name evidence="7" type="ORF">BWK73_04005</name>
</gene>
<feature type="disulfide bond" description="Redox-active" evidence="4">
    <location>
        <begin position="97"/>
        <end position="101"/>
    </location>
</feature>
<comment type="caution">
    <text evidence="7">The sequence shown here is derived from an EMBL/GenBank/DDBJ whole genome shotgun (WGS) entry which is preliminary data.</text>
</comment>
<feature type="binding site" evidence="3">
    <location>
        <position position="190"/>
    </location>
    <ligand>
        <name>Cu cation</name>
        <dbReference type="ChEBI" id="CHEBI:23378"/>
    </ligand>
</feature>
<accession>A0A1Y1QY64</accession>
<dbReference type="InterPro" id="IPR003782">
    <property type="entry name" value="SCO1/SenC"/>
</dbReference>
<feature type="binding site" evidence="3">
    <location>
        <position position="101"/>
    </location>
    <ligand>
        <name>Cu cation</name>
        <dbReference type="ChEBI" id="CHEBI:23378"/>
    </ligand>
</feature>
<dbReference type="SUPFAM" id="SSF52833">
    <property type="entry name" value="Thioredoxin-like"/>
    <property type="match status" value="1"/>
</dbReference>
<keyword evidence="4" id="KW-1015">Disulfide bond</keyword>
<keyword evidence="2 3" id="KW-0186">Copper</keyword>
<evidence type="ECO:0000256" key="3">
    <source>
        <dbReference type="PIRSR" id="PIRSR603782-1"/>
    </source>
</evidence>
<dbReference type="Proteomes" id="UP000192491">
    <property type="component" value="Unassembled WGS sequence"/>
</dbReference>
<evidence type="ECO:0000313" key="7">
    <source>
        <dbReference type="EMBL" id="OQX16369.1"/>
    </source>
</evidence>
<evidence type="ECO:0000256" key="2">
    <source>
        <dbReference type="ARBA" id="ARBA00023008"/>
    </source>
</evidence>
<keyword evidence="3" id="KW-0479">Metal-binding</keyword>
<evidence type="ECO:0000256" key="4">
    <source>
        <dbReference type="PIRSR" id="PIRSR603782-2"/>
    </source>
</evidence>
<dbReference type="CDD" id="cd02968">
    <property type="entry name" value="SCO"/>
    <property type="match status" value="1"/>
</dbReference>
<proteinExistence type="inferred from homology"/>
<reference evidence="7 8" key="1">
    <citation type="submission" date="2017-01" db="EMBL/GenBank/DDBJ databases">
        <title>Novel large sulfur bacteria in the metagenomes of groundwater-fed chemosynthetic microbial mats in the Lake Huron basin.</title>
        <authorList>
            <person name="Sharrar A.M."/>
            <person name="Flood B.E."/>
            <person name="Bailey J.V."/>
            <person name="Jones D.S."/>
            <person name="Biddanda B."/>
            <person name="Ruberg S.A."/>
            <person name="Marcus D.N."/>
            <person name="Dick G.J."/>
        </authorList>
    </citation>
    <scope>NUCLEOTIDE SEQUENCE [LARGE SCALE GENOMIC DNA]</scope>
    <source>
        <strain evidence="7">A8</strain>
    </source>
</reference>
<dbReference type="AlphaFoldDB" id="A0A1Y1QY64"/>
<feature type="chain" id="PRO_5012304989" description="Thioredoxin domain-containing protein" evidence="5">
    <location>
        <begin position="20"/>
        <end position="224"/>
    </location>
</feature>
<evidence type="ECO:0000313" key="8">
    <source>
        <dbReference type="Proteomes" id="UP000192491"/>
    </source>
</evidence>
<name>A0A1Y1QY64_9GAMM</name>
<sequence length="224" mass="24549">MKKSTLLIALLMFAMGVLAARFLFQAPASPTTNSRIGEILQSQAEVITAEATKSDFQGPVVEGGIGSDFTLSRGYKQVSLSDFRGKVAVIYFGYTSCPDVCPTTLGIISGSLKSLQADEIAQVQPIFISLDPERDKRENGKPLMDYAQHYHPSFIGLTGASEDIRKVATRYRTFFNTLETTSYLGYLIHHTSKTYVISKDGKSVQVLPHDMTKESLAAAIRQAL</sequence>
<organism evidence="7 8">
    <name type="scientific">Thiothrix lacustris</name>
    <dbReference type="NCBI Taxonomy" id="525917"/>
    <lineage>
        <taxon>Bacteria</taxon>
        <taxon>Pseudomonadati</taxon>
        <taxon>Pseudomonadota</taxon>
        <taxon>Gammaproteobacteria</taxon>
        <taxon>Thiotrichales</taxon>
        <taxon>Thiotrichaceae</taxon>
        <taxon>Thiothrix</taxon>
    </lineage>
</organism>
<keyword evidence="5" id="KW-0732">Signal</keyword>
<dbReference type="InterPro" id="IPR036249">
    <property type="entry name" value="Thioredoxin-like_sf"/>
</dbReference>
<evidence type="ECO:0000259" key="6">
    <source>
        <dbReference type="PROSITE" id="PS51352"/>
    </source>
</evidence>
<dbReference type="Pfam" id="PF02630">
    <property type="entry name" value="SCO1-SenC"/>
    <property type="match status" value="1"/>
</dbReference>
<comment type="similarity">
    <text evidence="1">Belongs to the SCO1/2 family.</text>
</comment>